<dbReference type="OrthoDB" id="9974378at2759"/>
<dbReference type="AlphaFoldDB" id="A0A6J1L3Y3"/>
<accession>A0A6J1L3Y3</accession>
<dbReference type="PANTHER" id="PTHR47412:SF1">
    <property type="entry name" value="FI01434P-RELATED"/>
    <property type="match status" value="1"/>
</dbReference>
<evidence type="ECO:0000313" key="2">
    <source>
        <dbReference type="Proteomes" id="UP000504633"/>
    </source>
</evidence>
<dbReference type="Pfam" id="PF13896">
    <property type="entry name" value="Glyco_transf_49"/>
    <property type="match status" value="1"/>
</dbReference>
<dbReference type="OMA" id="PFHMEIC"/>
<protein>
    <submittedName>
        <fullName evidence="3">Beta-1,4-glucuronyltransferase 1</fullName>
    </submittedName>
</protein>
<proteinExistence type="predicted"/>
<dbReference type="RefSeq" id="XP_023161134.2">
    <property type="nucleotide sequence ID" value="XM_023305366.2"/>
</dbReference>
<feature type="signal peptide" evidence="1">
    <location>
        <begin position="1"/>
        <end position="28"/>
    </location>
</feature>
<keyword evidence="2" id="KW-1185">Reference proteome</keyword>
<dbReference type="Proteomes" id="UP000504633">
    <property type="component" value="Unplaced"/>
</dbReference>
<reference evidence="3" key="1">
    <citation type="submission" date="2025-08" db="UniProtKB">
        <authorList>
            <consortium name="RefSeq"/>
        </authorList>
    </citation>
    <scope>IDENTIFICATION</scope>
    <source>
        <strain evidence="3">15085-1641.00</strain>
        <tissue evidence="3">Whole body</tissue>
    </source>
</reference>
<organism evidence="2 3">
    <name type="scientific">Drosophila hydei</name>
    <name type="common">Fruit fly</name>
    <dbReference type="NCBI Taxonomy" id="7224"/>
    <lineage>
        <taxon>Eukaryota</taxon>
        <taxon>Metazoa</taxon>
        <taxon>Ecdysozoa</taxon>
        <taxon>Arthropoda</taxon>
        <taxon>Hexapoda</taxon>
        <taxon>Insecta</taxon>
        <taxon>Pterygota</taxon>
        <taxon>Neoptera</taxon>
        <taxon>Endopterygota</taxon>
        <taxon>Diptera</taxon>
        <taxon>Brachycera</taxon>
        <taxon>Muscomorpha</taxon>
        <taxon>Ephydroidea</taxon>
        <taxon>Drosophilidae</taxon>
        <taxon>Drosophila</taxon>
    </lineage>
</organism>
<evidence type="ECO:0000313" key="3">
    <source>
        <dbReference type="RefSeq" id="XP_023161134.2"/>
    </source>
</evidence>
<feature type="chain" id="PRO_5026679658" evidence="1">
    <location>
        <begin position="29"/>
        <end position="414"/>
    </location>
</feature>
<dbReference type="PANTHER" id="PTHR47412">
    <property type="entry name" value="FI01434P-RELATED"/>
    <property type="match status" value="1"/>
</dbReference>
<dbReference type="GeneID" id="111592915"/>
<name>A0A6J1L3Y3_DROHY</name>
<keyword evidence="1" id="KW-0732">Signal</keyword>
<dbReference type="KEGG" id="dhe:111592915"/>
<gene>
    <name evidence="3" type="primary">LOC111592915</name>
</gene>
<sequence length="414" mass="47203">MRKSWFWLLLYVLSLCVWLSQTTMGMLAAYVGSEAEDSTVNLVALRVAINCTDRVPKYEKIRHSNHWALVNYVPANHGSVRCSTSVSYTTHGDYRYLDNVAPLVERWQAPISLAIYAPGTDFEETVNSIMWLRQCAPERELIKQWVTFHIYFPVDHVPDRVYAQSSLSNMKLKCSKLAPFVGVSKAALYRTQQQLDYPINMGRNIAKQAALTHYILASDIELYPTPGLVDGFLKMLSTNIHLARSNASVFPLNIFEVEANATVPSTKNELMILLATGKAIPFHTYVCPRCNTAPDLPEWMRQSDGSTTIKVFSSSKRSSYWDPIYIGTIHDPPYDERLNWEGMSDKMIQSFALCLMGYSFNTLDNAFLVHKPGINRGHTDHARLRFAARINQLIRNRFTVEYLQKYGYHFGCTL</sequence>
<evidence type="ECO:0000256" key="1">
    <source>
        <dbReference type="SAM" id="SignalP"/>
    </source>
</evidence>